<dbReference type="Gene3D" id="3.40.50.10420">
    <property type="entry name" value="NagB/RpiA/CoA transferase-like"/>
    <property type="match status" value="1"/>
</dbReference>
<dbReference type="Pfam" id="PF02589">
    <property type="entry name" value="LUD_dom"/>
    <property type="match status" value="1"/>
</dbReference>
<protein>
    <submittedName>
        <fullName evidence="2">L-lactate dehydrogenase complex protein LldG</fullName>
    </submittedName>
</protein>
<organism evidence="2 3">
    <name type="scientific">Desulfopila aestuarii DSM 18488</name>
    <dbReference type="NCBI Taxonomy" id="1121416"/>
    <lineage>
        <taxon>Bacteria</taxon>
        <taxon>Pseudomonadati</taxon>
        <taxon>Thermodesulfobacteriota</taxon>
        <taxon>Desulfobulbia</taxon>
        <taxon>Desulfobulbales</taxon>
        <taxon>Desulfocapsaceae</taxon>
        <taxon>Desulfopila</taxon>
    </lineage>
</organism>
<name>A0A1M7Y917_9BACT</name>
<keyword evidence="3" id="KW-1185">Reference proteome</keyword>
<reference evidence="2 3" key="1">
    <citation type="submission" date="2016-12" db="EMBL/GenBank/DDBJ databases">
        <authorList>
            <person name="Song W.-J."/>
            <person name="Kurnit D.M."/>
        </authorList>
    </citation>
    <scope>NUCLEOTIDE SEQUENCE [LARGE SCALE GENOMIC DNA]</scope>
    <source>
        <strain evidence="2 3">DSM 18488</strain>
    </source>
</reference>
<sequence>MPNNTHLSRFMEMARRVGAEVTQLENLQDAAKYVVTNSSGTTLVPRTALSEKHDLRTVLADAGVDVYDGDFRKAGHFPGAGVTFCNFAMADTGTVVLESTAEDVRLSTTLPEKHFVLVDPEIILEDNLAAAVPMTKIHTGNEPKFVAYVTGPSRTADIERVLTIGCHGPRELHILVIEGLSSDLYEI</sequence>
<evidence type="ECO:0000313" key="3">
    <source>
        <dbReference type="Proteomes" id="UP000184603"/>
    </source>
</evidence>
<evidence type="ECO:0000313" key="2">
    <source>
        <dbReference type="EMBL" id="SHO49071.1"/>
    </source>
</evidence>
<dbReference type="InterPro" id="IPR037171">
    <property type="entry name" value="NagB/RpiA_transferase-like"/>
</dbReference>
<dbReference type="PANTHER" id="PTHR43682:SF1">
    <property type="entry name" value="LACTATE UTILIZATION PROTEIN C"/>
    <property type="match status" value="1"/>
</dbReference>
<dbReference type="InterPro" id="IPR024185">
    <property type="entry name" value="FTHF_cligase-like_sf"/>
</dbReference>
<proteinExistence type="predicted"/>
<gene>
    <name evidence="2" type="ORF">SAMN02745220_02673</name>
</gene>
<dbReference type="STRING" id="1121416.SAMN02745220_02673"/>
<accession>A0A1M7Y917</accession>
<dbReference type="EMBL" id="FRFE01000012">
    <property type="protein sequence ID" value="SHO49071.1"/>
    <property type="molecule type" value="Genomic_DNA"/>
</dbReference>
<dbReference type="RefSeq" id="WP_073613957.1">
    <property type="nucleotide sequence ID" value="NZ_FRFE01000012.1"/>
</dbReference>
<dbReference type="SUPFAM" id="SSF100950">
    <property type="entry name" value="NagB/RpiA/CoA transferase-like"/>
    <property type="match status" value="1"/>
</dbReference>
<dbReference type="PANTHER" id="PTHR43682">
    <property type="entry name" value="LACTATE UTILIZATION PROTEIN C"/>
    <property type="match status" value="1"/>
</dbReference>
<feature type="domain" description="LUD" evidence="1">
    <location>
        <begin position="8"/>
        <end position="177"/>
    </location>
</feature>
<evidence type="ECO:0000259" key="1">
    <source>
        <dbReference type="Pfam" id="PF02589"/>
    </source>
</evidence>
<dbReference type="OrthoDB" id="9794187at2"/>
<dbReference type="Proteomes" id="UP000184603">
    <property type="component" value="Unassembled WGS sequence"/>
</dbReference>
<dbReference type="InterPro" id="IPR003741">
    <property type="entry name" value="LUD_dom"/>
</dbReference>
<dbReference type="AlphaFoldDB" id="A0A1M7Y917"/>